<comment type="function">
    <text evidence="5">NDH-1 shuttles electrons from NADH, via FMN and iron-sulfur (Fe-S) centers, to quinones in the respiratory chain. The immediate electron acceptor for the enzyme in this species is believed to be ubiquinone. Couples the redox reaction to proton translocation (for every two electrons transferred, four hydrogen ions are translocated across the cytoplasmic membrane), and thus conserves the redox energy in a proton gradient.</text>
</comment>
<dbReference type="GO" id="GO:0012505">
    <property type="term" value="C:endomembrane system"/>
    <property type="evidence" value="ECO:0007669"/>
    <property type="project" value="UniProtKB-SubCell"/>
</dbReference>
<feature type="transmembrane region" description="Helical" evidence="5">
    <location>
        <begin position="12"/>
        <end position="34"/>
    </location>
</feature>
<dbReference type="RefSeq" id="WP_188159137.1">
    <property type="nucleotide sequence ID" value="NZ_BMGH01000001.1"/>
</dbReference>
<dbReference type="GO" id="GO:0048038">
    <property type="term" value="F:quinone binding"/>
    <property type="evidence" value="ECO:0007669"/>
    <property type="project" value="UniProtKB-KW"/>
</dbReference>
<keyword evidence="5" id="KW-0830">Ubiquinone</keyword>
<keyword evidence="3 5" id="KW-1133">Transmembrane helix</keyword>
<dbReference type="GO" id="GO:0005886">
    <property type="term" value="C:plasma membrane"/>
    <property type="evidence" value="ECO:0007669"/>
    <property type="project" value="UniProtKB-SubCell"/>
</dbReference>
<feature type="transmembrane region" description="Helical" evidence="5">
    <location>
        <begin position="108"/>
        <end position="125"/>
    </location>
</feature>
<evidence type="ECO:0000256" key="2">
    <source>
        <dbReference type="ARBA" id="ARBA00022692"/>
    </source>
</evidence>
<reference evidence="8" key="2">
    <citation type="submission" date="2020-09" db="EMBL/GenBank/DDBJ databases">
        <authorList>
            <person name="Sun Q."/>
            <person name="Zhou Y."/>
        </authorList>
    </citation>
    <scope>NUCLEOTIDE SEQUENCE</scope>
    <source>
        <strain evidence="8">CGMCC 1.12921</strain>
    </source>
</reference>
<dbReference type="EC" id="7.1.1.-" evidence="5"/>
<keyword evidence="2 5" id="KW-0812">Transmembrane</keyword>
<comment type="similarity">
    <text evidence="5">Belongs to the complex I subunit 2 family.</text>
</comment>
<feature type="transmembrane region" description="Helical" evidence="5">
    <location>
        <begin position="205"/>
        <end position="229"/>
    </location>
</feature>
<keyword evidence="9" id="KW-1185">Reference proteome</keyword>
<evidence type="ECO:0000256" key="6">
    <source>
        <dbReference type="RuleBase" id="RU000320"/>
    </source>
</evidence>
<keyword evidence="4 5" id="KW-0472">Membrane</keyword>
<feature type="transmembrane region" description="Helical" evidence="5">
    <location>
        <begin position="449"/>
        <end position="473"/>
    </location>
</feature>
<feature type="transmembrane region" description="Helical" evidence="5">
    <location>
        <begin position="80"/>
        <end position="96"/>
    </location>
</feature>
<feature type="transmembrane region" description="Helical" evidence="5">
    <location>
        <begin position="398"/>
        <end position="428"/>
    </location>
</feature>
<keyword evidence="5" id="KW-1278">Translocase</keyword>
<dbReference type="Pfam" id="PF00361">
    <property type="entry name" value="Proton_antipo_M"/>
    <property type="match status" value="1"/>
</dbReference>
<evidence type="ECO:0000256" key="5">
    <source>
        <dbReference type="HAMAP-Rule" id="MF_00445"/>
    </source>
</evidence>
<dbReference type="HAMAP" id="MF_00445">
    <property type="entry name" value="NDH1_NuoN_1"/>
    <property type="match status" value="1"/>
</dbReference>
<dbReference type="PRINTS" id="PR01434">
    <property type="entry name" value="NADHDHGNASE5"/>
</dbReference>
<comment type="catalytic activity">
    <reaction evidence="5">
        <text>a quinone + NADH + 5 H(+)(in) = a quinol + NAD(+) + 4 H(+)(out)</text>
        <dbReference type="Rhea" id="RHEA:57888"/>
        <dbReference type="ChEBI" id="CHEBI:15378"/>
        <dbReference type="ChEBI" id="CHEBI:24646"/>
        <dbReference type="ChEBI" id="CHEBI:57540"/>
        <dbReference type="ChEBI" id="CHEBI:57945"/>
        <dbReference type="ChEBI" id="CHEBI:132124"/>
    </reaction>
</comment>
<keyword evidence="5" id="KW-1003">Cell membrane</keyword>
<name>A0A8J2V2Q0_9PROT</name>
<sequence>MTDLSIWDNISFAFPEIFLAIAAMVLLLTGVFLNGKYVREIGYGAVAVLVIALFLVNFGTASQDAVLFNGAFVTDGFGQFSKSVIYIAAIFAIILSDRFMDRERLARFEYPVLILLSVLGMSLMVASTDLISVYMGIELQSLSLYILATFNRDSRRSTEAGLKYFVLGALSSGLMLYGMSLIYGFTGATTFEAIAIAADDANRIGLVFGMVFLISGLAFKVSAAPFHMWTPDVYEGSPTPVTAFFAAAPKFAGMAIFARVLVEAFPAATGALSDWQQVIVLVSILSMVVGAFSAIAQKNIKRLMAYSSIGHMGYALMGLAAGTSQGVSSVLIYMTIYVIMTIGTFACILMMRRPEGMAENISDLSGLAQTRPGMAIMFSALMFSLAGIPIFLGFFAKLYVFMAAVNAGLFVLVVIGALTSVIATYYYLRVVKIIWMDEPAPEFERDEGAGVKGVAILSTVLIVAGIAVIMPFLNVAADAAAATLF</sequence>
<dbReference type="GO" id="GO:0042773">
    <property type="term" value="P:ATP synthesis coupled electron transport"/>
    <property type="evidence" value="ECO:0007669"/>
    <property type="project" value="InterPro"/>
</dbReference>
<protein>
    <recommendedName>
        <fullName evidence="5">NADH-quinone oxidoreductase subunit N</fullName>
        <ecNumber evidence="5">7.1.1.-</ecNumber>
    </recommendedName>
    <alternativeName>
        <fullName evidence="5">NADH dehydrogenase I subunit N</fullName>
    </alternativeName>
    <alternativeName>
        <fullName evidence="5">NDH-1 subunit N</fullName>
    </alternativeName>
</protein>
<keyword evidence="5" id="KW-0520">NAD</keyword>
<evidence type="ECO:0000313" key="9">
    <source>
        <dbReference type="Proteomes" id="UP000613582"/>
    </source>
</evidence>
<feature type="transmembrane region" description="Helical" evidence="5">
    <location>
        <begin position="278"/>
        <end position="296"/>
    </location>
</feature>
<keyword evidence="5" id="KW-0813">Transport</keyword>
<evidence type="ECO:0000313" key="8">
    <source>
        <dbReference type="EMBL" id="GGD06023.1"/>
    </source>
</evidence>
<comment type="subunit">
    <text evidence="5">NDH-1 is composed of 14 different subunits. Subunits NuoA, H, J, K, L, M, N constitute the membrane sector of the complex.</text>
</comment>
<gene>
    <name evidence="5 8" type="primary">nuoN</name>
    <name evidence="8" type="ORF">GCM10011342_13670</name>
</gene>
<dbReference type="InterPro" id="IPR001750">
    <property type="entry name" value="ND/Mrp_TM"/>
</dbReference>
<evidence type="ECO:0000256" key="3">
    <source>
        <dbReference type="ARBA" id="ARBA00022989"/>
    </source>
</evidence>
<comment type="subcellular location">
    <subcellularLocation>
        <location evidence="5">Cell membrane</location>
        <topology evidence="5">Multi-pass membrane protein</topology>
    </subcellularLocation>
    <subcellularLocation>
        <location evidence="1">Endomembrane system</location>
        <topology evidence="1">Multi-pass membrane protein</topology>
    </subcellularLocation>
    <subcellularLocation>
        <location evidence="6">Membrane</location>
        <topology evidence="6">Multi-pass membrane protein</topology>
    </subcellularLocation>
</comment>
<dbReference type="GO" id="GO:0050136">
    <property type="term" value="F:NADH dehydrogenase (quinone) (non-electrogenic) activity"/>
    <property type="evidence" value="ECO:0007669"/>
    <property type="project" value="UniProtKB-UniRule"/>
</dbReference>
<feature type="transmembrane region" description="Helical" evidence="5">
    <location>
        <begin position="41"/>
        <end position="60"/>
    </location>
</feature>
<feature type="transmembrane region" description="Helical" evidence="5">
    <location>
        <begin position="162"/>
        <end position="185"/>
    </location>
</feature>
<proteinExistence type="inferred from homology"/>
<dbReference type="NCBIfam" id="TIGR01770">
    <property type="entry name" value="NDH_I_N"/>
    <property type="match status" value="1"/>
</dbReference>
<feature type="domain" description="NADH:quinone oxidoreductase/Mrp antiporter transmembrane" evidence="7">
    <location>
        <begin position="127"/>
        <end position="422"/>
    </location>
</feature>
<feature type="transmembrane region" description="Helical" evidence="5">
    <location>
        <begin position="303"/>
        <end position="324"/>
    </location>
</feature>
<keyword evidence="5" id="KW-0874">Quinone</keyword>
<comment type="caution">
    <text evidence="8">The sequence shown here is derived from an EMBL/GenBank/DDBJ whole genome shotgun (WGS) entry which is preliminary data.</text>
</comment>
<accession>A0A8J2V2Q0</accession>
<dbReference type="InterPro" id="IPR010096">
    <property type="entry name" value="NADH-Q_OxRdtase_suN/2"/>
</dbReference>
<evidence type="ECO:0000256" key="4">
    <source>
        <dbReference type="ARBA" id="ARBA00023136"/>
    </source>
</evidence>
<feature type="transmembrane region" description="Helical" evidence="5">
    <location>
        <begin position="131"/>
        <end position="150"/>
    </location>
</feature>
<dbReference type="AlphaFoldDB" id="A0A8J2V2Q0"/>
<dbReference type="Proteomes" id="UP000613582">
    <property type="component" value="Unassembled WGS sequence"/>
</dbReference>
<organism evidence="8 9">
    <name type="scientific">Aquisalinus flavus</name>
    <dbReference type="NCBI Taxonomy" id="1526572"/>
    <lineage>
        <taxon>Bacteria</taxon>
        <taxon>Pseudomonadati</taxon>
        <taxon>Pseudomonadota</taxon>
        <taxon>Alphaproteobacteria</taxon>
        <taxon>Parvularculales</taxon>
        <taxon>Parvularculaceae</taxon>
        <taxon>Aquisalinus</taxon>
    </lineage>
</organism>
<dbReference type="GO" id="GO:0008137">
    <property type="term" value="F:NADH dehydrogenase (ubiquinone) activity"/>
    <property type="evidence" value="ECO:0007669"/>
    <property type="project" value="InterPro"/>
</dbReference>
<dbReference type="EMBL" id="BMGH01000001">
    <property type="protein sequence ID" value="GGD06023.1"/>
    <property type="molecule type" value="Genomic_DNA"/>
</dbReference>
<feature type="transmembrane region" description="Helical" evidence="5">
    <location>
        <begin position="241"/>
        <end position="258"/>
    </location>
</feature>
<evidence type="ECO:0000256" key="1">
    <source>
        <dbReference type="ARBA" id="ARBA00004127"/>
    </source>
</evidence>
<dbReference type="NCBIfam" id="NF004440">
    <property type="entry name" value="PRK05777.1-3"/>
    <property type="match status" value="1"/>
</dbReference>
<dbReference type="PANTHER" id="PTHR22773">
    <property type="entry name" value="NADH DEHYDROGENASE"/>
    <property type="match status" value="1"/>
</dbReference>
<feature type="transmembrane region" description="Helical" evidence="5">
    <location>
        <begin position="330"/>
        <end position="351"/>
    </location>
</feature>
<reference evidence="8" key="1">
    <citation type="journal article" date="2014" name="Int. J. Syst. Evol. Microbiol.">
        <title>Complete genome sequence of Corynebacterium casei LMG S-19264T (=DSM 44701T), isolated from a smear-ripened cheese.</title>
        <authorList>
            <consortium name="US DOE Joint Genome Institute (JGI-PGF)"/>
            <person name="Walter F."/>
            <person name="Albersmeier A."/>
            <person name="Kalinowski J."/>
            <person name="Ruckert C."/>
        </authorList>
    </citation>
    <scope>NUCLEOTIDE SEQUENCE</scope>
    <source>
        <strain evidence="8">CGMCC 1.12921</strain>
    </source>
</reference>
<evidence type="ECO:0000259" key="7">
    <source>
        <dbReference type="Pfam" id="PF00361"/>
    </source>
</evidence>
<feature type="transmembrane region" description="Helical" evidence="5">
    <location>
        <begin position="372"/>
        <end position="392"/>
    </location>
</feature>